<accession>A0AAV7MTU0</accession>
<proteinExistence type="predicted"/>
<evidence type="ECO:0000256" key="1">
    <source>
        <dbReference type="SAM" id="MobiDB-lite"/>
    </source>
</evidence>
<gene>
    <name evidence="2" type="ORF">NDU88_003172</name>
</gene>
<reference evidence="2" key="1">
    <citation type="journal article" date="2022" name="bioRxiv">
        <title>Sequencing and chromosome-scale assembly of the giantPleurodeles waltlgenome.</title>
        <authorList>
            <person name="Brown T."/>
            <person name="Elewa A."/>
            <person name="Iarovenko S."/>
            <person name="Subramanian E."/>
            <person name="Araus A.J."/>
            <person name="Petzold A."/>
            <person name="Susuki M."/>
            <person name="Suzuki K.-i.T."/>
            <person name="Hayashi T."/>
            <person name="Toyoda A."/>
            <person name="Oliveira C."/>
            <person name="Osipova E."/>
            <person name="Leigh N.D."/>
            <person name="Simon A."/>
            <person name="Yun M.H."/>
        </authorList>
    </citation>
    <scope>NUCLEOTIDE SEQUENCE</scope>
    <source>
        <strain evidence="2">20211129_DDA</strain>
        <tissue evidence="2">Liver</tissue>
    </source>
</reference>
<comment type="caution">
    <text evidence="2">The sequence shown here is derived from an EMBL/GenBank/DDBJ whole genome shotgun (WGS) entry which is preliminary data.</text>
</comment>
<protein>
    <submittedName>
        <fullName evidence="2">Uncharacterized protein</fullName>
    </submittedName>
</protein>
<feature type="region of interest" description="Disordered" evidence="1">
    <location>
        <begin position="30"/>
        <end position="70"/>
    </location>
</feature>
<organism evidence="2 3">
    <name type="scientific">Pleurodeles waltl</name>
    <name type="common">Iberian ribbed newt</name>
    <dbReference type="NCBI Taxonomy" id="8319"/>
    <lineage>
        <taxon>Eukaryota</taxon>
        <taxon>Metazoa</taxon>
        <taxon>Chordata</taxon>
        <taxon>Craniata</taxon>
        <taxon>Vertebrata</taxon>
        <taxon>Euteleostomi</taxon>
        <taxon>Amphibia</taxon>
        <taxon>Batrachia</taxon>
        <taxon>Caudata</taxon>
        <taxon>Salamandroidea</taxon>
        <taxon>Salamandridae</taxon>
        <taxon>Pleurodelinae</taxon>
        <taxon>Pleurodeles</taxon>
    </lineage>
</organism>
<sequence>MQLQRRRRTASQSTRLFPFLFPWAADRSITEEHHGSQPQTGDRCMSDSGAAALQQPHRTADIKEQPPGWP</sequence>
<name>A0AAV7MTU0_PLEWA</name>
<dbReference type="AlphaFoldDB" id="A0AAV7MTU0"/>
<keyword evidence="3" id="KW-1185">Reference proteome</keyword>
<dbReference type="EMBL" id="JANPWB010000013">
    <property type="protein sequence ID" value="KAJ1105767.1"/>
    <property type="molecule type" value="Genomic_DNA"/>
</dbReference>
<evidence type="ECO:0000313" key="3">
    <source>
        <dbReference type="Proteomes" id="UP001066276"/>
    </source>
</evidence>
<evidence type="ECO:0000313" key="2">
    <source>
        <dbReference type="EMBL" id="KAJ1105767.1"/>
    </source>
</evidence>
<dbReference type="Proteomes" id="UP001066276">
    <property type="component" value="Chromosome 9"/>
</dbReference>